<sequence length="74" mass="8878">STQRSPSLVLLYPILYNTIWRIKTFFDSLNVLKVSKLIFFSKYYVVAEMYTLFPENCEMHVQIGTRKYMFLVLK</sequence>
<dbReference type="EMBL" id="GEDG01033679">
    <property type="protein sequence ID" value="JAP10133.1"/>
    <property type="molecule type" value="Transcribed_RNA"/>
</dbReference>
<organism evidence="1">
    <name type="scientific">Solanum chacoense</name>
    <name type="common">Chaco potato</name>
    <dbReference type="NCBI Taxonomy" id="4108"/>
    <lineage>
        <taxon>Eukaryota</taxon>
        <taxon>Viridiplantae</taxon>
        <taxon>Streptophyta</taxon>
        <taxon>Embryophyta</taxon>
        <taxon>Tracheophyta</taxon>
        <taxon>Spermatophyta</taxon>
        <taxon>Magnoliopsida</taxon>
        <taxon>eudicotyledons</taxon>
        <taxon>Gunneridae</taxon>
        <taxon>Pentapetalae</taxon>
        <taxon>asterids</taxon>
        <taxon>lamiids</taxon>
        <taxon>Solanales</taxon>
        <taxon>Solanaceae</taxon>
        <taxon>Solanoideae</taxon>
        <taxon>Solaneae</taxon>
        <taxon>Solanum</taxon>
    </lineage>
</organism>
<proteinExistence type="predicted"/>
<accession>A0A0V0GPM5</accession>
<name>A0A0V0GPM5_SOLCH</name>
<evidence type="ECO:0000313" key="1">
    <source>
        <dbReference type="EMBL" id="JAP10133.1"/>
    </source>
</evidence>
<reference evidence="1" key="1">
    <citation type="submission" date="2015-12" db="EMBL/GenBank/DDBJ databases">
        <title>Gene expression during late stages of embryo sac development: a critical building block for successful pollen-pistil interactions.</title>
        <authorList>
            <person name="Liu Y."/>
            <person name="Joly V."/>
            <person name="Sabar M."/>
            <person name="Matton D.P."/>
        </authorList>
    </citation>
    <scope>NUCLEOTIDE SEQUENCE</scope>
</reference>
<feature type="non-terminal residue" evidence="1">
    <location>
        <position position="1"/>
    </location>
</feature>
<dbReference type="AlphaFoldDB" id="A0A0V0GPM5"/>
<protein>
    <submittedName>
        <fullName evidence="1">Putative ovule protein</fullName>
    </submittedName>
</protein>